<evidence type="ECO:0000313" key="2">
    <source>
        <dbReference type="Proteomes" id="UP001198151"/>
    </source>
</evidence>
<protein>
    <submittedName>
        <fullName evidence="1">Aldose 1-epimerase family protein</fullName>
    </submittedName>
</protein>
<name>A0ABS8G5A0_9FIRM</name>
<accession>A0ABS8G5A0</accession>
<dbReference type="InterPro" id="IPR008183">
    <property type="entry name" value="Aldose_1/G6P_1-epimerase"/>
</dbReference>
<dbReference type="InterPro" id="IPR011013">
    <property type="entry name" value="Gal_mutarotase_sf_dom"/>
</dbReference>
<dbReference type="Proteomes" id="UP001198151">
    <property type="component" value="Unassembled WGS sequence"/>
</dbReference>
<evidence type="ECO:0000313" key="1">
    <source>
        <dbReference type="EMBL" id="MCC2256109.1"/>
    </source>
</evidence>
<dbReference type="PANTHER" id="PTHR11122:SF13">
    <property type="entry name" value="GLUCOSE-6-PHOSPHATE 1-EPIMERASE"/>
    <property type="match status" value="1"/>
</dbReference>
<dbReference type="InterPro" id="IPR037481">
    <property type="entry name" value="LacX"/>
</dbReference>
<dbReference type="Gene3D" id="2.70.98.10">
    <property type="match status" value="1"/>
</dbReference>
<dbReference type="InterPro" id="IPR014718">
    <property type="entry name" value="GH-type_carb-bd"/>
</dbReference>
<comment type="caution">
    <text evidence="1">The sequence shown here is derived from an EMBL/GenBank/DDBJ whole genome shotgun (WGS) entry which is preliminary data.</text>
</comment>
<dbReference type="PANTHER" id="PTHR11122">
    <property type="entry name" value="APOSPORY-ASSOCIATED PROTEIN C-RELATED"/>
    <property type="match status" value="1"/>
</dbReference>
<sequence>MNYQITNGKLKVTVDSLGAELVSVEKDGTEYLWNGDAVYWPERSPLLFPFVGRFTEGKYLLDGREYEMDIHGFARKMQFETVGKGQAWIAMELRDTPETLRMYPYHFSLQVTYRLERDEIKTEYRVQNQSDRVMYFGIGGHPGFRVPLEEGLEFRDYFLEFSHVCRPDRVGHTSACFVSGENREFSLKDGRYLPLRHDMFDDDAIVLQNMARCVTLKSEKGTRSVRVSYPDMRYLGLWHAPKTEAPYLCIEPWMSLPSRQGIVEDFACKNDLIRLKPGGIFETGWNVSLT</sequence>
<dbReference type="CDD" id="cd09024">
    <property type="entry name" value="Aldose_epim_lacX"/>
    <property type="match status" value="1"/>
</dbReference>
<dbReference type="RefSeq" id="WP_227709088.1">
    <property type="nucleotide sequence ID" value="NZ_JAJEQX010000049.1"/>
</dbReference>
<gene>
    <name evidence="1" type="ORF">LKD70_17110</name>
</gene>
<dbReference type="SUPFAM" id="SSF74650">
    <property type="entry name" value="Galactose mutarotase-like"/>
    <property type="match status" value="1"/>
</dbReference>
<reference evidence="1 2" key="1">
    <citation type="submission" date="2021-10" db="EMBL/GenBank/DDBJ databases">
        <title>Anaerobic single-cell dispensing facilitates the cultivation of human gut bacteria.</title>
        <authorList>
            <person name="Afrizal A."/>
        </authorList>
    </citation>
    <scope>NUCLEOTIDE SEQUENCE [LARGE SCALE GENOMIC DNA]</scope>
    <source>
        <strain evidence="1 2">CLA-AA-H200</strain>
    </source>
</reference>
<dbReference type="Pfam" id="PF01263">
    <property type="entry name" value="Aldose_epim"/>
    <property type="match status" value="1"/>
</dbReference>
<proteinExistence type="predicted"/>
<dbReference type="EMBL" id="JAJEQX010000049">
    <property type="protein sequence ID" value="MCC2256109.1"/>
    <property type="molecule type" value="Genomic_DNA"/>
</dbReference>
<keyword evidence="2" id="KW-1185">Reference proteome</keyword>
<organism evidence="1 2">
    <name type="scientific">Ruminococcus turbiniformis</name>
    <dbReference type="NCBI Taxonomy" id="2881258"/>
    <lineage>
        <taxon>Bacteria</taxon>
        <taxon>Bacillati</taxon>
        <taxon>Bacillota</taxon>
        <taxon>Clostridia</taxon>
        <taxon>Eubacteriales</taxon>
        <taxon>Oscillospiraceae</taxon>
        <taxon>Ruminococcus</taxon>
    </lineage>
</organism>